<gene>
    <name evidence="2" type="ORF">TCAP_03029</name>
</gene>
<dbReference type="OrthoDB" id="4928073at2759"/>
<organism evidence="2 3">
    <name type="scientific">Tolypocladium capitatum</name>
    <dbReference type="NCBI Taxonomy" id="45235"/>
    <lineage>
        <taxon>Eukaryota</taxon>
        <taxon>Fungi</taxon>
        <taxon>Dikarya</taxon>
        <taxon>Ascomycota</taxon>
        <taxon>Pezizomycotina</taxon>
        <taxon>Sordariomycetes</taxon>
        <taxon>Hypocreomycetidae</taxon>
        <taxon>Hypocreales</taxon>
        <taxon>Ophiocordycipitaceae</taxon>
        <taxon>Tolypocladium</taxon>
    </lineage>
</organism>
<reference evidence="2 3" key="1">
    <citation type="submission" date="2017-08" db="EMBL/GenBank/DDBJ databases">
        <title>Harnessing the power of phylogenomics to disentangle the directionality and signatures of interkingdom host jumping in the parasitic fungal genus Tolypocladium.</title>
        <authorList>
            <person name="Quandt C.A."/>
            <person name="Patterson W."/>
            <person name="Spatafora J.W."/>
        </authorList>
    </citation>
    <scope>NUCLEOTIDE SEQUENCE [LARGE SCALE GENOMIC DNA]</scope>
    <source>
        <strain evidence="2 3">CBS 113982</strain>
    </source>
</reference>
<protein>
    <recommendedName>
        <fullName evidence="1">2EXR domain-containing protein</fullName>
    </recommendedName>
</protein>
<evidence type="ECO:0000259" key="1">
    <source>
        <dbReference type="Pfam" id="PF20150"/>
    </source>
</evidence>
<evidence type="ECO:0000313" key="2">
    <source>
        <dbReference type="EMBL" id="PNY27037.1"/>
    </source>
</evidence>
<comment type="caution">
    <text evidence="2">The sequence shown here is derived from an EMBL/GenBank/DDBJ whole genome shotgun (WGS) entry which is preliminary data.</text>
</comment>
<proteinExistence type="predicted"/>
<name>A0A2K3QHK2_9HYPO</name>
<accession>A0A2K3QHK2</accession>
<dbReference type="Pfam" id="PF20150">
    <property type="entry name" value="2EXR"/>
    <property type="match status" value="1"/>
</dbReference>
<dbReference type="InterPro" id="IPR045518">
    <property type="entry name" value="2EXR"/>
</dbReference>
<keyword evidence="3" id="KW-1185">Reference proteome</keyword>
<feature type="domain" description="2EXR" evidence="1">
    <location>
        <begin position="6"/>
        <end position="109"/>
    </location>
</feature>
<dbReference type="Proteomes" id="UP000236621">
    <property type="component" value="Unassembled WGS sequence"/>
</dbReference>
<evidence type="ECO:0000313" key="3">
    <source>
        <dbReference type="Proteomes" id="UP000236621"/>
    </source>
</evidence>
<sequence>MEPESYPLFPKFPLEVRELIWDLAVRPVPGKRHVHSFIVVDHYFNPDNPSRPVAGDFLRFGAQGELNPGFKLAVPRSDETNGRNSSVYLTDSGLWMACRESRAAMERRFRKNEWWSDMSGTHQPRRLAVTGDFLGQEDAAHTASYAGANGDAIHITIQPERDLAYFCPLELYSLQWYLHYAGNDVPLIDYRGDNNAPAKPSFLGLHVAFDYDPSMLDAPTTLVDMIDVFHESAGRTMWFVDRRLRRRSATATDESSAPGASDTARADKADDDRVVFRSDGHVFTEVRREDLSEWTMDDDGGSTNTVFDFFDRLHQQYDGRLEVGGSDRMKVLACEAAPA</sequence>
<dbReference type="EMBL" id="NRSZ01000466">
    <property type="protein sequence ID" value="PNY27037.1"/>
    <property type="molecule type" value="Genomic_DNA"/>
</dbReference>
<dbReference type="AlphaFoldDB" id="A0A2K3QHK2"/>